<dbReference type="SUPFAM" id="SSF56214">
    <property type="entry name" value="4'-phosphopantetheinyl transferase"/>
    <property type="match status" value="1"/>
</dbReference>
<evidence type="ECO:0000256" key="4">
    <source>
        <dbReference type="ARBA" id="ARBA00022832"/>
    </source>
</evidence>
<dbReference type="HAMAP" id="MF_00101">
    <property type="entry name" value="AcpS"/>
    <property type="match status" value="1"/>
</dbReference>
<evidence type="ECO:0000313" key="11">
    <source>
        <dbReference type="Proteomes" id="UP001575181"/>
    </source>
</evidence>
<proteinExistence type="inferred from homology"/>
<gene>
    <name evidence="8 10" type="primary">acpS</name>
    <name evidence="10" type="ORF">ACERLL_12905</name>
</gene>
<evidence type="ECO:0000256" key="6">
    <source>
        <dbReference type="ARBA" id="ARBA00023098"/>
    </source>
</evidence>
<keyword evidence="8" id="KW-0963">Cytoplasm</keyword>
<comment type="catalytic activity">
    <reaction evidence="8">
        <text>apo-[ACP] + CoA = holo-[ACP] + adenosine 3',5'-bisphosphate + H(+)</text>
        <dbReference type="Rhea" id="RHEA:12068"/>
        <dbReference type="Rhea" id="RHEA-COMP:9685"/>
        <dbReference type="Rhea" id="RHEA-COMP:9690"/>
        <dbReference type="ChEBI" id="CHEBI:15378"/>
        <dbReference type="ChEBI" id="CHEBI:29999"/>
        <dbReference type="ChEBI" id="CHEBI:57287"/>
        <dbReference type="ChEBI" id="CHEBI:58343"/>
        <dbReference type="ChEBI" id="CHEBI:64479"/>
        <dbReference type="EC" id="2.7.8.7"/>
    </reaction>
</comment>
<comment type="function">
    <text evidence="8">Transfers the 4'-phosphopantetheine moiety from coenzyme A to a Ser of acyl-carrier-protein.</text>
</comment>
<dbReference type="NCBIfam" id="TIGR00556">
    <property type="entry name" value="pantethn_trn"/>
    <property type="match status" value="1"/>
</dbReference>
<keyword evidence="7 8" id="KW-0275">Fatty acid biosynthesis</keyword>
<keyword evidence="11" id="KW-1185">Reference proteome</keyword>
<reference evidence="10 11" key="1">
    <citation type="submission" date="2024-08" db="EMBL/GenBank/DDBJ databases">
        <title>Whole-genome sequencing of halo(alkali)philic microorganisms from hypersaline lakes.</title>
        <authorList>
            <person name="Sorokin D.Y."/>
            <person name="Merkel A.Y."/>
            <person name="Messina E."/>
            <person name="Yakimov M."/>
        </authorList>
    </citation>
    <scope>NUCLEOTIDE SEQUENCE [LARGE SCALE GENOMIC DNA]</scope>
    <source>
        <strain evidence="10 11">Cl-TMA</strain>
    </source>
</reference>
<evidence type="ECO:0000256" key="2">
    <source>
        <dbReference type="ARBA" id="ARBA00022679"/>
    </source>
</evidence>
<feature type="binding site" evidence="8">
    <location>
        <position position="8"/>
    </location>
    <ligand>
        <name>Mg(2+)</name>
        <dbReference type="ChEBI" id="CHEBI:18420"/>
    </ligand>
</feature>
<dbReference type="InterPro" id="IPR037143">
    <property type="entry name" value="4-PPantetheinyl_Trfase_dom_sf"/>
</dbReference>
<dbReference type="RefSeq" id="WP_373656501.1">
    <property type="nucleotide sequence ID" value="NZ_JBGUAW010000008.1"/>
</dbReference>
<dbReference type="GO" id="GO:0008897">
    <property type="term" value="F:holo-[acyl-carrier-protein] synthase activity"/>
    <property type="evidence" value="ECO:0007669"/>
    <property type="project" value="UniProtKB-EC"/>
</dbReference>
<evidence type="ECO:0000313" key="10">
    <source>
        <dbReference type="EMBL" id="MFA9461720.1"/>
    </source>
</evidence>
<organism evidence="10 11">
    <name type="scientific">Thiohalorhabdus methylotrophus</name>
    <dbReference type="NCBI Taxonomy" id="3242694"/>
    <lineage>
        <taxon>Bacteria</taxon>
        <taxon>Pseudomonadati</taxon>
        <taxon>Pseudomonadota</taxon>
        <taxon>Gammaproteobacteria</taxon>
        <taxon>Thiohalorhabdales</taxon>
        <taxon>Thiohalorhabdaceae</taxon>
        <taxon>Thiohalorhabdus</taxon>
    </lineage>
</organism>
<evidence type="ECO:0000256" key="1">
    <source>
        <dbReference type="ARBA" id="ARBA00022516"/>
    </source>
</evidence>
<dbReference type="EMBL" id="JBGUAW010000008">
    <property type="protein sequence ID" value="MFA9461720.1"/>
    <property type="molecule type" value="Genomic_DNA"/>
</dbReference>
<keyword evidence="3 8" id="KW-0479">Metal-binding</keyword>
<dbReference type="NCBIfam" id="TIGR00516">
    <property type="entry name" value="acpS"/>
    <property type="match status" value="1"/>
</dbReference>
<evidence type="ECO:0000259" key="9">
    <source>
        <dbReference type="Pfam" id="PF01648"/>
    </source>
</evidence>
<keyword evidence="4 8" id="KW-0276">Fatty acid metabolism</keyword>
<comment type="subcellular location">
    <subcellularLocation>
        <location evidence="8">Cytoplasm</location>
    </subcellularLocation>
</comment>
<evidence type="ECO:0000256" key="8">
    <source>
        <dbReference type="HAMAP-Rule" id="MF_00101"/>
    </source>
</evidence>
<evidence type="ECO:0000256" key="7">
    <source>
        <dbReference type="ARBA" id="ARBA00023160"/>
    </source>
</evidence>
<protein>
    <recommendedName>
        <fullName evidence="8">Holo-[acyl-carrier-protein] synthase</fullName>
        <shortName evidence="8">Holo-ACP synthase</shortName>
        <ecNumber evidence="8">2.7.8.7</ecNumber>
    </recommendedName>
    <alternativeName>
        <fullName evidence="8">4'-phosphopantetheinyl transferase AcpS</fullName>
    </alternativeName>
</protein>
<feature type="domain" description="4'-phosphopantetheinyl transferase" evidence="9">
    <location>
        <begin position="4"/>
        <end position="120"/>
    </location>
</feature>
<dbReference type="InterPro" id="IPR008278">
    <property type="entry name" value="4-PPantetheinyl_Trfase_dom"/>
</dbReference>
<feature type="binding site" evidence="8">
    <location>
        <position position="57"/>
    </location>
    <ligand>
        <name>Mg(2+)</name>
        <dbReference type="ChEBI" id="CHEBI:18420"/>
    </ligand>
</feature>
<dbReference type="InterPro" id="IPR002582">
    <property type="entry name" value="ACPS"/>
</dbReference>
<comment type="similarity">
    <text evidence="8">Belongs to the P-Pant transferase superfamily. AcpS family.</text>
</comment>
<dbReference type="InterPro" id="IPR004568">
    <property type="entry name" value="Ppantetheine-prot_Trfase_dom"/>
</dbReference>
<name>A0ABV4U056_9GAMM</name>
<sequence>MIVGLGNDLVAVDRVRRALERNGERLLERLLTTEERRAAEARRDPGLYLASRFAAKEAAAKALGTGIHQGVRFLDLEVCRAPGRPPELFLHGAAAEHGRQLGVVRTHLSLSDERDYALATVVLEGA</sequence>
<dbReference type="EC" id="2.7.8.7" evidence="8"/>
<keyword evidence="1 8" id="KW-0444">Lipid biosynthesis</keyword>
<comment type="caution">
    <text evidence="10">The sequence shown here is derived from an EMBL/GenBank/DDBJ whole genome shotgun (WGS) entry which is preliminary data.</text>
</comment>
<keyword evidence="2 8" id="KW-0808">Transferase</keyword>
<dbReference type="Proteomes" id="UP001575181">
    <property type="component" value="Unassembled WGS sequence"/>
</dbReference>
<accession>A0ABV4U056</accession>
<comment type="cofactor">
    <cofactor evidence="8">
        <name>Mg(2+)</name>
        <dbReference type="ChEBI" id="CHEBI:18420"/>
    </cofactor>
</comment>
<keyword evidence="6 8" id="KW-0443">Lipid metabolism</keyword>
<evidence type="ECO:0000256" key="3">
    <source>
        <dbReference type="ARBA" id="ARBA00022723"/>
    </source>
</evidence>
<evidence type="ECO:0000256" key="5">
    <source>
        <dbReference type="ARBA" id="ARBA00022842"/>
    </source>
</evidence>
<keyword evidence="5 8" id="KW-0460">Magnesium</keyword>
<dbReference type="Gene3D" id="3.90.470.20">
    <property type="entry name" value="4'-phosphopantetheinyl transferase domain"/>
    <property type="match status" value="1"/>
</dbReference>
<dbReference type="Pfam" id="PF01648">
    <property type="entry name" value="ACPS"/>
    <property type="match status" value="1"/>
</dbReference>